<evidence type="ECO:0000256" key="8">
    <source>
        <dbReference type="ARBA" id="ARBA00022679"/>
    </source>
</evidence>
<keyword evidence="13" id="KW-0812">Transmembrane</keyword>
<evidence type="ECO:0000313" key="18">
    <source>
        <dbReference type="Proteomes" id="UP000192761"/>
    </source>
</evidence>
<evidence type="ECO:0000256" key="4">
    <source>
        <dbReference type="ARBA" id="ARBA00007739"/>
    </source>
</evidence>
<evidence type="ECO:0000256" key="5">
    <source>
        <dbReference type="ARBA" id="ARBA00022645"/>
    </source>
</evidence>
<dbReference type="EMBL" id="FWXD01000011">
    <property type="protein sequence ID" value="SMC25390.1"/>
    <property type="molecule type" value="Genomic_DNA"/>
</dbReference>
<comment type="subcellular location">
    <subcellularLocation>
        <location evidence="1">Cell inner membrane</location>
        <topology evidence="1">Single-pass membrane protein</topology>
    </subcellularLocation>
</comment>
<evidence type="ECO:0000256" key="3">
    <source>
        <dbReference type="ARBA" id="ARBA00007090"/>
    </source>
</evidence>
<comment type="pathway">
    <text evidence="2">Cell wall biogenesis; peptidoglycan biosynthesis.</text>
</comment>
<keyword evidence="5" id="KW-0121">Carboxypeptidase</keyword>
<dbReference type="SUPFAM" id="SSF56601">
    <property type="entry name" value="beta-lactamase/transpeptidase-like"/>
    <property type="match status" value="1"/>
</dbReference>
<dbReference type="STRING" id="1121001.SAMN02745857_02155"/>
<dbReference type="GO" id="GO:0008955">
    <property type="term" value="F:peptidoglycan glycosyltransferase activity"/>
    <property type="evidence" value="ECO:0007669"/>
    <property type="project" value="UniProtKB-EC"/>
</dbReference>
<keyword evidence="10" id="KW-0511">Multifunctional enzyme</keyword>
<dbReference type="RefSeq" id="WP_084090805.1">
    <property type="nucleotide sequence ID" value="NZ_FWXD01000011.1"/>
</dbReference>
<dbReference type="Pfam" id="PF00905">
    <property type="entry name" value="Transpeptidase"/>
    <property type="match status" value="1"/>
</dbReference>
<evidence type="ECO:0000256" key="7">
    <source>
        <dbReference type="ARBA" id="ARBA00022676"/>
    </source>
</evidence>
<dbReference type="InterPro" id="IPR036950">
    <property type="entry name" value="PBP_transglycosylase"/>
</dbReference>
<dbReference type="GO" id="GO:0004180">
    <property type="term" value="F:carboxypeptidase activity"/>
    <property type="evidence" value="ECO:0007669"/>
    <property type="project" value="UniProtKB-KW"/>
</dbReference>
<evidence type="ECO:0000259" key="14">
    <source>
        <dbReference type="Pfam" id="PF00905"/>
    </source>
</evidence>
<sequence length="785" mass="85847">MTGRWGRLAAVARRLQPRSRATRRVLGALLLLIVLVLVLDRLFPLPERGHGKDFAAVVLARDGTPLRAFPDAQHVWRYPVRYDQVSPQYVEALIRYEDRGFWWHPGINPLALLRAVGQWIRYGHVVSGGSTLTMQVARIVDPVPHSFGGKLRQMLRALQLELHYSKRQILEIYLNYAPMGGVLEGVEAASRAYLGKPSLRLTPAEAALMTVLPQMPSRLRPDRFRAEAQAARNKVVERMRGRWPEQTINEALTEPLVVLRGRELRLAPLLAQRVHDQRPGQAIVNTTLDTDAQRLVELLLLDRANLLPPHVSAAALVMDNRDLSVLAYAGSADFGDPTRFPWVDMVRAQRSPGSTLKPFLYGMALDDGLIHSESLLIDAPQSFHGYAPGNFGQAFSGPVSASEALVRSLNVPAVQVLDHLGPERFVARLHNGGLKMVFPRGASANLSVILGGAGTTLEELVGAYSALARNGMAGQPRLTPDAPKVERRLLSPGAAFIIRDILEGGGLTAKAVGVRADRRGVAYKTGTSYGFRDAWTVGVNDRYTVGIWIGNPDGTPNPGFYGANIAAPLLQNIFDGLPMPAASRSRVQPASVSQGTICWPEGRLAGGDDPMVCQLRRSAWLLNQTAPPTLPGEHDAPDQRRQWLADNRSGLRVNSDCTRLPYHEVNAARWPVLLEPWLDQSTRERYQPPAWAPGCHGDPGTGEPLHILGAISGEIIAATPGSPVPTLRLATRGGNGPVNWLVNGVLIAISRGNDTQLIKLEQTGRHDITAIDAEGHFDRVQVTRR</sequence>
<name>A0A1W1XN25_9NEIS</name>
<evidence type="ECO:0000256" key="1">
    <source>
        <dbReference type="ARBA" id="ARBA00004377"/>
    </source>
</evidence>
<organism evidence="17 18">
    <name type="scientific">Andreprevotia lacus DSM 23236</name>
    <dbReference type="NCBI Taxonomy" id="1121001"/>
    <lineage>
        <taxon>Bacteria</taxon>
        <taxon>Pseudomonadati</taxon>
        <taxon>Pseudomonadota</taxon>
        <taxon>Betaproteobacteria</taxon>
        <taxon>Neisseriales</taxon>
        <taxon>Chitinibacteraceae</taxon>
        <taxon>Andreprevotia</taxon>
    </lineage>
</organism>
<dbReference type="InterPro" id="IPR001264">
    <property type="entry name" value="Glyco_trans_51"/>
</dbReference>
<dbReference type="OrthoDB" id="9766909at2"/>
<evidence type="ECO:0000313" key="17">
    <source>
        <dbReference type="EMBL" id="SMC25390.1"/>
    </source>
</evidence>
<evidence type="ECO:0000256" key="11">
    <source>
        <dbReference type="ARBA" id="ARBA00044770"/>
    </source>
</evidence>
<keyword evidence="13" id="KW-0472">Membrane</keyword>
<dbReference type="Gene3D" id="1.10.3810.10">
    <property type="entry name" value="Biosynthetic peptidoglycan transglycosylase-like"/>
    <property type="match status" value="1"/>
</dbReference>
<evidence type="ECO:0000256" key="2">
    <source>
        <dbReference type="ARBA" id="ARBA00004752"/>
    </source>
</evidence>
<dbReference type="EC" id="2.4.99.28" evidence="11"/>
<gene>
    <name evidence="17" type="ORF">SAMN02745857_02155</name>
</gene>
<keyword evidence="13" id="KW-1133">Transmembrane helix</keyword>
<dbReference type="PANTHER" id="PTHR32282:SF15">
    <property type="entry name" value="PENICILLIN-BINDING PROTEIN 1C"/>
    <property type="match status" value="1"/>
</dbReference>
<dbReference type="Proteomes" id="UP000192761">
    <property type="component" value="Unassembled WGS sequence"/>
</dbReference>
<keyword evidence="8" id="KW-0808">Transferase</keyword>
<evidence type="ECO:0000256" key="10">
    <source>
        <dbReference type="ARBA" id="ARBA00023268"/>
    </source>
</evidence>
<keyword evidence="7" id="KW-0328">Glycosyltransferase</keyword>
<evidence type="ECO:0000256" key="9">
    <source>
        <dbReference type="ARBA" id="ARBA00022801"/>
    </source>
</evidence>
<dbReference type="SUPFAM" id="SSF53955">
    <property type="entry name" value="Lysozyme-like"/>
    <property type="match status" value="1"/>
</dbReference>
<keyword evidence="6" id="KW-0645">Protease</keyword>
<dbReference type="InterPro" id="IPR001460">
    <property type="entry name" value="PCN-bd_Tpept"/>
</dbReference>
<comment type="catalytic activity">
    <reaction evidence="12">
        <text>[GlcNAc-(1-&gt;4)-Mur2Ac(oyl-L-Ala-gamma-D-Glu-L-Lys-D-Ala-D-Ala)](n)-di-trans,octa-cis-undecaprenyl diphosphate + beta-D-GlcNAc-(1-&gt;4)-Mur2Ac(oyl-L-Ala-gamma-D-Glu-L-Lys-D-Ala-D-Ala)-di-trans,octa-cis-undecaprenyl diphosphate = [GlcNAc-(1-&gt;4)-Mur2Ac(oyl-L-Ala-gamma-D-Glu-L-Lys-D-Ala-D-Ala)](n+1)-di-trans,octa-cis-undecaprenyl diphosphate + di-trans,octa-cis-undecaprenyl diphosphate + H(+)</text>
        <dbReference type="Rhea" id="RHEA:23708"/>
        <dbReference type="Rhea" id="RHEA-COMP:9602"/>
        <dbReference type="Rhea" id="RHEA-COMP:9603"/>
        <dbReference type="ChEBI" id="CHEBI:15378"/>
        <dbReference type="ChEBI" id="CHEBI:58405"/>
        <dbReference type="ChEBI" id="CHEBI:60033"/>
        <dbReference type="ChEBI" id="CHEBI:78435"/>
        <dbReference type="EC" id="2.4.99.28"/>
    </reaction>
</comment>
<dbReference type="Pfam" id="PF06832">
    <property type="entry name" value="BiPBP_C"/>
    <property type="match status" value="1"/>
</dbReference>
<feature type="transmembrane region" description="Helical" evidence="13">
    <location>
        <begin position="21"/>
        <end position="39"/>
    </location>
</feature>
<dbReference type="InterPro" id="IPR050396">
    <property type="entry name" value="Glycosyltr_51/Transpeptidase"/>
</dbReference>
<dbReference type="NCBIfam" id="TIGR02073">
    <property type="entry name" value="PBP_1c"/>
    <property type="match status" value="1"/>
</dbReference>
<keyword evidence="18" id="KW-1185">Reference proteome</keyword>
<dbReference type="Gene3D" id="3.40.710.10">
    <property type="entry name" value="DD-peptidase/beta-lactamase superfamily"/>
    <property type="match status" value="1"/>
</dbReference>
<comment type="similarity">
    <text evidence="3">In the C-terminal section; belongs to the transpeptidase family.</text>
</comment>
<dbReference type="InterPro" id="IPR011815">
    <property type="entry name" value="PBP_1c"/>
</dbReference>
<dbReference type="UniPathway" id="UPA00219"/>
<accession>A0A1W1XN25</accession>
<dbReference type="AlphaFoldDB" id="A0A1W1XN25"/>
<keyword evidence="9" id="KW-0378">Hydrolase</keyword>
<evidence type="ECO:0000256" key="12">
    <source>
        <dbReference type="ARBA" id="ARBA00049902"/>
    </source>
</evidence>
<dbReference type="InterPro" id="IPR023346">
    <property type="entry name" value="Lysozyme-like_dom_sf"/>
</dbReference>
<dbReference type="Pfam" id="PF00912">
    <property type="entry name" value="Transgly"/>
    <property type="match status" value="1"/>
</dbReference>
<feature type="domain" description="Penicillin-binding protein transpeptidase" evidence="14">
    <location>
        <begin position="314"/>
        <end position="574"/>
    </location>
</feature>
<feature type="domain" description="Penicillin-binding C-terminal" evidence="16">
    <location>
        <begin position="701"/>
        <end position="782"/>
    </location>
</feature>
<dbReference type="GO" id="GO:0005886">
    <property type="term" value="C:plasma membrane"/>
    <property type="evidence" value="ECO:0007669"/>
    <property type="project" value="UniProtKB-SubCell"/>
</dbReference>
<dbReference type="GO" id="GO:0030288">
    <property type="term" value="C:outer membrane-bounded periplasmic space"/>
    <property type="evidence" value="ECO:0007669"/>
    <property type="project" value="TreeGrafter"/>
</dbReference>
<dbReference type="InterPro" id="IPR012338">
    <property type="entry name" value="Beta-lactam/transpept-like"/>
</dbReference>
<evidence type="ECO:0000256" key="13">
    <source>
        <dbReference type="SAM" id="Phobius"/>
    </source>
</evidence>
<dbReference type="GO" id="GO:0008658">
    <property type="term" value="F:penicillin binding"/>
    <property type="evidence" value="ECO:0007669"/>
    <property type="project" value="InterPro"/>
</dbReference>
<dbReference type="InterPro" id="IPR009647">
    <property type="entry name" value="PBP_C"/>
</dbReference>
<evidence type="ECO:0000259" key="15">
    <source>
        <dbReference type="Pfam" id="PF00912"/>
    </source>
</evidence>
<dbReference type="GO" id="GO:0006508">
    <property type="term" value="P:proteolysis"/>
    <property type="evidence" value="ECO:0007669"/>
    <property type="project" value="UniProtKB-KW"/>
</dbReference>
<comment type="similarity">
    <text evidence="4">In the N-terminal section; belongs to the glycosyltransferase 51 family.</text>
</comment>
<dbReference type="PANTHER" id="PTHR32282">
    <property type="entry name" value="BINDING PROTEIN TRANSPEPTIDASE, PUTATIVE-RELATED"/>
    <property type="match status" value="1"/>
</dbReference>
<feature type="domain" description="Glycosyl transferase family 51" evidence="15">
    <location>
        <begin position="64"/>
        <end position="239"/>
    </location>
</feature>
<protein>
    <recommendedName>
        <fullName evidence="11">peptidoglycan glycosyltransferase</fullName>
        <ecNumber evidence="11">2.4.99.28</ecNumber>
    </recommendedName>
</protein>
<proteinExistence type="inferred from homology"/>
<evidence type="ECO:0000259" key="16">
    <source>
        <dbReference type="Pfam" id="PF06832"/>
    </source>
</evidence>
<evidence type="ECO:0000256" key="6">
    <source>
        <dbReference type="ARBA" id="ARBA00022670"/>
    </source>
</evidence>
<dbReference type="GO" id="GO:0009252">
    <property type="term" value="P:peptidoglycan biosynthetic process"/>
    <property type="evidence" value="ECO:0007669"/>
    <property type="project" value="UniProtKB-UniPathway"/>
</dbReference>
<reference evidence="17 18" key="1">
    <citation type="submission" date="2017-04" db="EMBL/GenBank/DDBJ databases">
        <authorList>
            <person name="Afonso C.L."/>
            <person name="Miller P.J."/>
            <person name="Scott M.A."/>
            <person name="Spackman E."/>
            <person name="Goraichik I."/>
            <person name="Dimitrov K.M."/>
            <person name="Suarez D.L."/>
            <person name="Swayne D.E."/>
        </authorList>
    </citation>
    <scope>NUCLEOTIDE SEQUENCE [LARGE SCALE GENOMIC DNA]</scope>
    <source>
        <strain evidence="17 18">DSM 23236</strain>
    </source>
</reference>